<dbReference type="GO" id="GO:0005829">
    <property type="term" value="C:cytosol"/>
    <property type="evidence" value="ECO:0007669"/>
    <property type="project" value="TreeGrafter"/>
</dbReference>
<keyword evidence="1" id="KW-0560">Oxidoreductase</keyword>
<dbReference type="AlphaFoldDB" id="A0A1G2CUF3"/>
<dbReference type="SUPFAM" id="SSF50475">
    <property type="entry name" value="FMN-binding split barrel"/>
    <property type="match status" value="1"/>
</dbReference>
<organism evidence="3 4">
    <name type="scientific">Candidatus Lloydbacteria bacterium RIFCSPHIGHO2_01_FULL_49_22</name>
    <dbReference type="NCBI Taxonomy" id="1798658"/>
    <lineage>
        <taxon>Bacteria</taxon>
        <taxon>Candidatus Lloydiibacteriota</taxon>
    </lineage>
</organism>
<dbReference type="InterPro" id="IPR052019">
    <property type="entry name" value="F420H2_bilvrd_red/Heme_oxyg"/>
</dbReference>
<evidence type="ECO:0000313" key="4">
    <source>
        <dbReference type="Proteomes" id="UP000177122"/>
    </source>
</evidence>
<dbReference type="GO" id="GO:0016627">
    <property type="term" value="F:oxidoreductase activity, acting on the CH-CH group of donors"/>
    <property type="evidence" value="ECO:0007669"/>
    <property type="project" value="TreeGrafter"/>
</dbReference>
<accession>A0A1G2CUF3</accession>
<reference evidence="3 4" key="1">
    <citation type="journal article" date="2016" name="Nat. Commun.">
        <title>Thousands of microbial genomes shed light on interconnected biogeochemical processes in an aquifer system.</title>
        <authorList>
            <person name="Anantharaman K."/>
            <person name="Brown C.T."/>
            <person name="Hug L.A."/>
            <person name="Sharon I."/>
            <person name="Castelle C.J."/>
            <person name="Probst A.J."/>
            <person name="Thomas B.C."/>
            <person name="Singh A."/>
            <person name="Wilkins M.J."/>
            <person name="Karaoz U."/>
            <person name="Brodie E.L."/>
            <person name="Williams K.H."/>
            <person name="Hubbard S.S."/>
            <person name="Banfield J.F."/>
        </authorList>
    </citation>
    <scope>NUCLEOTIDE SEQUENCE [LARGE SCALE GENOMIC DNA]</scope>
</reference>
<proteinExistence type="predicted"/>
<dbReference type="Pfam" id="PF01243">
    <property type="entry name" value="PNPOx_N"/>
    <property type="match status" value="1"/>
</dbReference>
<dbReference type="PANTHER" id="PTHR35176:SF6">
    <property type="entry name" value="HEME OXYGENASE HI_0854-RELATED"/>
    <property type="match status" value="1"/>
</dbReference>
<dbReference type="InterPro" id="IPR012349">
    <property type="entry name" value="Split_barrel_FMN-bd"/>
</dbReference>
<dbReference type="GO" id="GO:0070967">
    <property type="term" value="F:coenzyme F420 binding"/>
    <property type="evidence" value="ECO:0007669"/>
    <property type="project" value="TreeGrafter"/>
</dbReference>
<dbReference type="PANTHER" id="PTHR35176">
    <property type="entry name" value="HEME OXYGENASE HI_0854-RELATED"/>
    <property type="match status" value="1"/>
</dbReference>
<sequence length="153" mass="17502">MPKEELQKHALAFLRQHITAVLATSSLSGESQSAVLYYDVDDDFNFYFISSKDSQKIKNLMVNKRASIVIGFGKMVSTVQGAGEVEIIEDVDFNLFAKIIERIQLYEADQLPLSQVNKTGFVTIKVKPRWLTWLNLDKMTYPETYGKDFQQLL</sequence>
<evidence type="ECO:0000259" key="2">
    <source>
        <dbReference type="Pfam" id="PF01243"/>
    </source>
</evidence>
<evidence type="ECO:0000256" key="1">
    <source>
        <dbReference type="ARBA" id="ARBA00023002"/>
    </source>
</evidence>
<evidence type="ECO:0000313" key="3">
    <source>
        <dbReference type="EMBL" id="OGZ04862.1"/>
    </source>
</evidence>
<comment type="caution">
    <text evidence="3">The sequence shown here is derived from an EMBL/GenBank/DDBJ whole genome shotgun (WGS) entry which is preliminary data.</text>
</comment>
<protein>
    <recommendedName>
        <fullName evidence="2">Pyridoxamine 5'-phosphate oxidase N-terminal domain-containing protein</fullName>
    </recommendedName>
</protein>
<dbReference type="Proteomes" id="UP000177122">
    <property type="component" value="Unassembled WGS sequence"/>
</dbReference>
<dbReference type="InterPro" id="IPR011576">
    <property type="entry name" value="Pyridox_Oxase_N"/>
</dbReference>
<dbReference type="EMBL" id="MHLI01000019">
    <property type="protein sequence ID" value="OGZ04862.1"/>
    <property type="molecule type" value="Genomic_DNA"/>
</dbReference>
<feature type="domain" description="Pyridoxamine 5'-phosphate oxidase N-terminal" evidence="2">
    <location>
        <begin position="7"/>
        <end position="103"/>
    </location>
</feature>
<dbReference type="Gene3D" id="2.30.110.10">
    <property type="entry name" value="Electron Transport, Fmn-binding Protein, Chain A"/>
    <property type="match status" value="1"/>
</dbReference>
<gene>
    <name evidence="3" type="ORF">A2845_05210</name>
</gene>
<name>A0A1G2CUF3_9BACT</name>